<keyword evidence="3" id="KW-0804">Transcription</keyword>
<dbReference type="SMART" id="SM00418">
    <property type="entry name" value="HTH_ARSR"/>
    <property type="match status" value="1"/>
</dbReference>
<accession>I0UWW4</accession>
<dbReference type="RefSeq" id="WP_006236461.1">
    <property type="nucleotide sequence ID" value="NZ_JH636049.1"/>
</dbReference>
<dbReference type="CDD" id="cd00090">
    <property type="entry name" value="HTH_ARSR"/>
    <property type="match status" value="1"/>
</dbReference>
<dbReference type="InterPro" id="IPR051011">
    <property type="entry name" value="Metal_resp_trans_reg"/>
</dbReference>
<gene>
    <name evidence="5" type="ORF">SacxiDRAFT_0082</name>
</gene>
<dbReference type="GO" id="GO:0003677">
    <property type="term" value="F:DNA binding"/>
    <property type="evidence" value="ECO:0007669"/>
    <property type="project" value="UniProtKB-KW"/>
</dbReference>
<keyword evidence="6" id="KW-1185">Reference proteome</keyword>
<dbReference type="PROSITE" id="PS50987">
    <property type="entry name" value="HTH_ARSR_2"/>
    <property type="match status" value="1"/>
</dbReference>
<evidence type="ECO:0000313" key="6">
    <source>
        <dbReference type="Proteomes" id="UP000004691"/>
    </source>
</evidence>
<dbReference type="eggNOG" id="COG0640">
    <property type="taxonomic scope" value="Bacteria"/>
</dbReference>
<dbReference type="PANTHER" id="PTHR43132:SF6">
    <property type="entry name" value="HTH-TYPE TRANSCRIPTIONAL REPRESSOR CZRA"/>
    <property type="match status" value="1"/>
</dbReference>
<dbReference type="InterPro" id="IPR036388">
    <property type="entry name" value="WH-like_DNA-bd_sf"/>
</dbReference>
<dbReference type="AlphaFoldDB" id="I0UWW4"/>
<dbReference type="STRING" id="882086.SacxiDRAFT_0082"/>
<evidence type="ECO:0000256" key="1">
    <source>
        <dbReference type="ARBA" id="ARBA00023015"/>
    </source>
</evidence>
<evidence type="ECO:0000256" key="3">
    <source>
        <dbReference type="ARBA" id="ARBA00023163"/>
    </source>
</evidence>
<dbReference type="InterPro" id="IPR001845">
    <property type="entry name" value="HTH_ArsR_DNA-bd_dom"/>
</dbReference>
<sequence>MLKIHFTESDISNITIIDSAAIEWEILGSLYRIRRPEGEHFYGPWRNSTRTVLSDAGRMLMSAVPTYGYCPDFLTPENSAATPDELIDQLLDTDTDQVASDVHELSTNVTLAPWLRQLGDGDQRSMRKLGDAFSAYFNRHIEPEWRTVNRVISSEISRLHRIRDEGNIHFLLSSLHPELQWRNPVLNVRFPVDQEVELNGRGLTLIPSYFIYGMPTAYRDAARRPVLVYSVRHRSELVNHTEPGAALSALLGASRARVLLTLMTGRYNTSELAGKAGISLSSASEHITVLRETGLASSSRIGRSRYHEITPLGTNLIRAS</sequence>
<organism evidence="5 6">
    <name type="scientific">Saccharomonospora xinjiangensis XJ-54</name>
    <dbReference type="NCBI Taxonomy" id="882086"/>
    <lineage>
        <taxon>Bacteria</taxon>
        <taxon>Bacillati</taxon>
        <taxon>Actinomycetota</taxon>
        <taxon>Actinomycetes</taxon>
        <taxon>Pseudonocardiales</taxon>
        <taxon>Pseudonocardiaceae</taxon>
        <taxon>Saccharomonospora</taxon>
    </lineage>
</organism>
<evidence type="ECO:0000313" key="5">
    <source>
        <dbReference type="EMBL" id="EID52367.1"/>
    </source>
</evidence>
<evidence type="ECO:0000259" key="4">
    <source>
        <dbReference type="PROSITE" id="PS50987"/>
    </source>
</evidence>
<keyword evidence="2" id="KW-0238">DNA-binding</keyword>
<dbReference type="GO" id="GO:0003700">
    <property type="term" value="F:DNA-binding transcription factor activity"/>
    <property type="evidence" value="ECO:0007669"/>
    <property type="project" value="InterPro"/>
</dbReference>
<feature type="domain" description="HTH arsR-type" evidence="4">
    <location>
        <begin position="235"/>
        <end position="320"/>
    </location>
</feature>
<dbReference type="PANTHER" id="PTHR43132">
    <property type="entry name" value="ARSENICAL RESISTANCE OPERON REPRESSOR ARSR-RELATED"/>
    <property type="match status" value="1"/>
</dbReference>
<dbReference type="InterPro" id="IPR011991">
    <property type="entry name" value="ArsR-like_HTH"/>
</dbReference>
<dbReference type="OrthoDB" id="3808065at2"/>
<dbReference type="Proteomes" id="UP000004691">
    <property type="component" value="Unassembled WGS sequence"/>
</dbReference>
<protein>
    <submittedName>
        <fullName evidence="5">Putative transcriptional regulator</fullName>
    </submittedName>
</protein>
<evidence type="ECO:0000256" key="2">
    <source>
        <dbReference type="ARBA" id="ARBA00023125"/>
    </source>
</evidence>
<name>I0UWW4_9PSEU</name>
<proteinExistence type="predicted"/>
<dbReference type="HOGENOM" id="CLU_063235_1_0_11"/>
<dbReference type="EMBL" id="JH636049">
    <property type="protein sequence ID" value="EID52367.1"/>
    <property type="molecule type" value="Genomic_DNA"/>
</dbReference>
<dbReference type="InterPro" id="IPR036390">
    <property type="entry name" value="WH_DNA-bd_sf"/>
</dbReference>
<dbReference type="SUPFAM" id="SSF46785">
    <property type="entry name" value="Winged helix' DNA-binding domain"/>
    <property type="match status" value="1"/>
</dbReference>
<reference evidence="5 6" key="1">
    <citation type="submission" date="2012-01" db="EMBL/GenBank/DDBJ databases">
        <title>Improved High-Quality Draft sequence of Saccharomonospora xinjiangensis XJ-54.</title>
        <authorList>
            <consortium name="US DOE Joint Genome Institute"/>
            <person name="Lucas S."/>
            <person name="Han J."/>
            <person name="Lapidus A."/>
            <person name="Cheng J.-F."/>
            <person name="Goodwin L."/>
            <person name="Pitluck S."/>
            <person name="Peters L."/>
            <person name="Mikhailova N."/>
            <person name="Teshima H."/>
            <person name="Detter J.C."/>
            <person name="Han C."/>
            <person name="Tapia R."/>
            <person name="Land M."/>
            <person name="Hauser L."/>
            <person name="Kyrpides N."/>
            <person name="Ivanova N."/>
            <person name="Pagani I."/>
            <person name="Brambilla E.-M."/>
            <person name="Klenk H.-P."/>
            <person name="Woyke T."/>
        </authorList>
    </citation>
    <scope>NUCLEOTIDE SEQUENCE [LARGE SCALE GENOMIC DNA]</scope>
    <source>
        <strain evidence="5 6">XJ-54</strain>
    </source>
</reference>
<dbReference type="Gene3D" id="1.10.10.10">
    <property type="entry name" value="Winged helix-like DNA-binding domain superfamily/Winged helix DNA-binding domain"/>
    <property type="match status" value="1"/>
</dbReference>
<keyword evidence="1" id="KW-0805">Transcription regulation</keyword>